<protein>
    <submittedName>
        <fullName evidence="2">Uncharacterized protein</fullName>
    </submittedName>
</protein>
<accession>A0A5B7H049</accession>
<sequence length="95" mass="10929">MVCTEPFPDKLCDLNTGNLRLFTRVSITWARIAKQLSSLVTNPICVVPLLYSFLTFSTLMLVLRNAFPSHYDNFPRPQRQLAGHNHLLDVYSPHR</sequence>
<reference evidence="2 3" key="1">
    <citation type="submission" date="2019-05" db="EMBL/GenBank/DDBJ databases">
        <title>Another draft genome of Portunus trituberculatus and its Hox gene families provides insights of decapod evolution.</title>
        <authorList>
            <person name="Jeong J.-H."/>
            <person name="Song I."/>
            <person name="Kim S."/>
            <person name="Choi T."/>
            <person name="Kim D."/>
            <person name="Ryu S."/>
            <person name="Kim W."/>
        </authorList>
    </citation>
    <scope>NUCLEOTIDE SEQUENCE [LARGE SCALE GENOMIC DNA]</scope>
    <source>
        <tissue evidence="2">Muscle</tissue>
    </source>
</reference>
<evidence type="ECO:0000256" key="1">
    <source>
        <dbReference type="SAM" id="Phobius"/>
    </source>
</evidence>
<organism evidence="2 3">
    <name type="scientific">Portunus trituberculatus</name>
    <name type="common">Swimming crab</name>
    <name type="synonym">Neptunus trituberculatus</name>
    <dbReference type="NCBI Taxonomy" id="210409"/>
    <lineage>
        <taxon>Eukaryota</taxon>
        <taxon>Metazoa</taxon>
        <taxon>Ecdysozoa</taxon>
        <taxon>Arthropoda</taxon>
        <taxon>Crustacea</taxon>
        <taxon>Multicrustacea</taxon>
        <taxon>Malacostraca</taxon>
        <taxon>Eumalacostraca</taxon>
        <taxon>Eucarida</taxon>
        <taxon>Decapoda</taxon>
        <taxon>Pleocyemata</taxon>
        <taxon>Brachyura</taxon>
        <taxon>Eubrachyura</taxon>
        <taxon>Portunoidea</taxon>
        <taxon>Portunidae</taxon>
        <taxon>Portuninae</taxon>
        <taxon>Portunus</taxon>
    </lineage>
</organism>
<feature type="transmembrane region" description="Helical" evidence="1">
    <location>
        <begin position="49"/>
        <end position="67"/>
    </location>
</feature>
<gene>
    <name evidence="2" type="ORF">E2C01_057365</name>
</gene>
<keyword evidence="1" id="KW-0812">Transmembrane</keyword>
<keyword evidence="1" id="KW-0472">Membrane</keyword>
<dbReference type="EMBL" id="VSRR010020589">
    <property type="protein sequence ID" value="MPC63269.1"/>
    <property type="molecule type" value="Genomic_DNA"/>
</dbReference>
<dbReference type="Proteomes" id="UP000324222">
    <property type="component" value="Unassembled WGS sequence"/>
</dbReference>
<proteinExistence type="predicted"/>
<comment type="caution">
    <text evidence="2">The sequence shown here is derived from an EMBL/GenBank/DDBJ whole genome shotgun (WGS) entry which is preliminary data.</text>
</comment>
<evidence type="ECO:0000313" key="3">
    <source>
        <dbReference type="Proteomes" id="UP000324222"/>
    </source>
</evidence>
<name>A0A5B7H049_PORTR</name>
<keyword evidence="1" id="KW-1133">Transmembrane helix</keyword>
<evidence type="ECO:0000313" key="2">
    <source>
        <dbReference type="EMBL" id="MPC63269.1"/>
    </source>
</evidence>
<keyword evidence="3" id="KW-1185">Reference proteome</keyword>
<dbReference type="AlphaFoldDB" id="A0A5B7H049"/>